<dbReference type="GO" id="GO:0016592">
    <property type="term" value="C:mediator complex"/>
    <property type="evidence" value="ECO:0007669"/>
    <property type="project" value="InterPro"/>
</dbReference>
<evidence type="ECO:0000256" key="3">
    <source>
        <dbReference type="ARBA" id="ARBA00023242"/>
    </source>
</evidence>
<evidence type="ECO:0000256" key="4">
    <source>
        <dbReference type="RuleBase" id="RU364147"/>
    </source>
</evidence>
<dbReference type="GO" id="GO:0003712">
    <property type="term" value="F:transcription coregulator activity"/>
    <property type="evidence" value="ECO:0007669"/>
    <property type="project" value="InterPro"/>
</dbReference>
<dbReference type="GO" id="GO:0006357">
    <property type="term" value="P:regulation of transcription by RNA polymerase II"/>
    <property type="evidence" value="ECO:0007669"/>
    <property type="project" value="InterPro"/>
</dbReference>
<keyword evidence="4" id="KW-0805">Transcription regulation</keyword>
<gene>
    <name evidence="4" type="primary">MED11</name>
    <name evidence="5" type="ORF">THRCLA_22066</name>
</gene>
<keyword evidence="3 4" id="KW-0539">Nucleus</keyword>
<evidence type="ECO:0000313" key="5">
    <source>
        <dbReference type="EMBL" id="OQR95832.1"/>
    </source>
</evidence>
<keyword evidence="4" id="KW-0804">Transcription</keyword>
<name>A0A1V9ZCZ9_9STRA</name>
<keyword evidence="4" id="KW-0010">Activator</keyword>
<keyword evidence="6" id="KW-1185">Reference proteome</keyword>
<sequence length="883" mass="101779">MISYWQTRFWSVRDTQLVVAPTQEDMEKKRHVKWYTILRGGKWSEHPYGIRVETEEAGWMCANLATKVLWAKWIHAFTSMHMKRRHLPCASDPFPLHHLDREPMHFNHHDERRVSFSGQVRVRKIPALTEEEANELFYSRSELDSFKDVMQRVDIYNVICGGKWKEHPFGIQVETVENGKLYATVSNKLLWAMWVHALVLIDLKHGMHRVFSDVPRTPFVKDPSERARRVSFANQIRIREIPALTIEETNDLFYDKSELLAFLFYPYTNSKYNVILLVNLFLQKDTLYICMCTFKCMMRNGMRNRLFPIETICQLENFMTDTSITCASIVEAKIKPFLQGVKWKSAFWSLQGAELVVGLTQEDVQNGRRIKRYTVVRGSKWNDSRYGLQAETKKGEILFATVASKAQWATWIHAFGLIETYYLKSNCLSVQRNPNKPHSVSFDGHVSVLSLPPLTDEDMIALFYSKSELKSFLCPQKAEPIVPTRQVCCGGAVEAKVKKLLGGFKWEHRYWYLNGRVLTVGSTQTDVERGTWVKRYNVVRGSKSLEYANGIEISTKRGHHIVAILPNKAQWATWVHSLLLLETQLRENPAWSDNMIDSDEASDTETTSREVSFDDSVNVLTLPTMTEDEMRAVFYSQSELSSFLRPAEPEPFIPTRAYCSRMTKKCAWFIFGWIPTVPNEFACENAEHITLLYWASPQLGTIKWSIVEGSVDATVIRAFLEDVIVVCKSQCHGDNVCAYILDNVHFNIIFELTLLSTSGMEEGRVHFEDHPQRHAAILEALDHVENQLVLAVQTAGTAMEHMASITTEGREVEFQRTSAEFLRLIAEIHGELAKHAHLVQDYRNYGRSTYGVEMDANIARKKVKLILAKMRDLRRFTDEHLTE</sequence>
<reference evidence="5 6" key="1">
    <citation type="journal article" date="2014" name="Genome Biol. Evol.">
        <title>The secreted proteins of Achlya hypogyna and Thraustotheca clavata identify the ancestral oomycete secretome and reveal gene acquisitions by horizontal gene transfer.</title>
        <authorList>
            <person name="Misner I."/>
            <person name="Blouin N."/>
            <person name="Leonard G."/>
            <person name="Richards T.A."/>
            <person name="Lane C.E."/>
        </authorList>
    </citation>
    <scope>NUCLEOTIDE SEQUENCE [LARGE SCALE GENOMIC DNA]</scope>
    <source>
        <strain evidence="5 6">ATCC 34112</strain>
    </source>
</reference>
<proteinExistence type="inferred from homology"/>
<comment type="function">
    <text evidence="4">Component of the Mediator complex, a coactivator involved in the regulated transcription of nearly all RNA polymerase II-dependent genes. Mediator functions as a bridge to convey information from gene-specific regulatory proteins to the basal RNA polymerase II transcription machinery. Mediator is recruited to promoters by direct interactions with regulatory proteins and serves as a scaffold for the assembly of a functional pre-initiation complex with RNA polymerase II and the general transcription factors.</text>
</comment>
<evidence type="ECO:0000256" key="1">
    <source>
        <dbReference type="ARBA" id="ARBA00004123"/>
    </source>
</evidence>
<comment type="subunit">
    <text evidence="4">Component of the Mediator complex.</text>
</comment>
<protein>
    <recommendedName>
        <fullName evidence="4">Mediator of RNA polymerase II transcription subunit 11</fullName>
    </recommendedName>
    <alternativeName>
        <fullName evidence="4">Mediator complex subunit 11</fullName>
    </alternativeName>
</protein>
<comment type="similarity">
    <text evidence="2 4">Belongs to the Mediator complex subunit 11 family.</text>
</comment>
<comment type="subcellular location">
    <subcellularLocation>
        <location evidence="1 4">Nucleus</location>
    </subcellularLocation>
</comment>
<dbReference type="EMBL" id="JNBS01002022">
    <property type="protein sequence ID" value="OQR95832.1"/>
    <property type="molecule type" value="Genomic_DNA"/>
</dbReference>
<comment type="caution">
    <text evidence="5">The sequence shown here is derived from an EMBL/GenBank/DDBJ whole genome shotgun (WGS) entry which is preliminary data.</text>
</comment>
<dbReference type="AlphaFoldDB" id="A0A1V9ZCZ9"/>
<dbReference type="Proteomes" id="UP000243217">
    <property type="component" value="Unassembled WGS sequence"/>
</dbReference>
<dbReference type="InterPro" id="IPR019404">
    <property type="entry name" value="Mediator_Med11"/>
</dbReference>
<dbReference type="PANTHER" id="PTHR22890">
    <property type="entry name" value="MEDIATOR OF RNA POLYMERASE II TRANSCRIPTION SUBUNIT 11"/>
    <property type="match status" value="1"/>
</dbReference>
<dbReference type="OrthoDB" id="5418434at2759"/>
<dbReference type="Pfam" id="PF10280">
    <property type="entry name" value="Med11"/>
    <property type="match status" value="1"/>
</dbReference>
<evidence type="ECO:0000313" key="6">
    <source>
        <dbReference type="Proteomes" id="UP000243217"/>
    </source>
</evidence>
<accession>A0A1V9ZCZ9</accession>
<evidence type="ECO:0000256" key="2">
    <source>
        <dbReference type="ARBA" id="ARBA00008186"/>
    </source>
</evidence>
<organism evidence="5 6">
    <name type="scientific">Thraustotheca clavata</name>
    <dbReference type="NCBI Taxonomy" id="74557"/>
    <lineage>
        <taxon>Eukaryota</taxon>
        <taxon>Sar</taxon>
        <taxon>Stramenopiles</taxon>
        <taxon>Oomycota</taxon>
        <taxon>Saprolegniomycetes</taxon>
        <taxon>Saprolegniales</taxon>
        <taxon>Achlyaceae</taxon>
        <taxon>Thraustotheca</taxon>
    </lineage>
</organism>